<proteinExistence type="predicted"/>
<evidence type="ECO:0000313" key="4">
    <source>
        <dbReference type="Proteomes" id="UP000199076"/>
    </source>
</evidence>
<feature type="domain" description="Archaeal Type IV pilin N-terminal" evidence="2">
    <location>
        <begin position="6"/>
        <end position="77"/>
    </location>
</feature>
<gene>
    <name evidence="3" type="ORF">SAMN05216218_107102</name>
</gene>
<dbReference type="Proteomes" id="UP000199076">
    <property type="component" value="Unassembled WGS sequence"/>
</dbReference>
<dbReference type="EMBL" id="FNBK01000007">
    <property type="protein sequence ID" value="SDF55676.1"/>
    <property type="molecule type" value="Genomic_DNA"/>
</dbReference>
<keyword evidence="4" id="KW-1185">Reference proteome</keyword>
<sequence length="135" mass="13849">MSRSRAQSEVVGVVILIGVVVTMVGIVSVVILSDAGTDGSVLADVSVEANGTHLQIVHMGGDEIPIDDLEVVLDGTDEADRIRVDPTNVTGGDGQFGPGDRLVRTHGLAGDRARIVVVHSGENAVVAEATVTLDG</sequence>
<organism evidence="3 4">
    <name type="scientific">Halorientalis regularis</name>
    <dbReference type="NCBI Taxonomy" id="660518"/>
    <lineage>
        <taxon>Archaea</taxon>
        <taxon>Methanobacteriati</taxon>
        <taxon>Methanobacteriota</taxon>
        <taxon>Stenosarchaea group</taxon>
        <taxon>Halobacteria</taxon>
        <taxon>Halobacteriales</taxon>
        <taxon>Haloarculaceae</taxon>
        <taxon>Halorientalis</taxon>
    </lineage>
</organism>
<dbReference type="InterPro" id="IPR012859">
    <property type="entry name" value="Pilin_N_archaeal"/>
</dbReference>
<keyword evidence="3" id="KW-0966">Cell projection</keyword>
<evidence type="ECO:0000256" key="1">
    <source>
        <dbReference type="SAM" id="Phobius"/>
    </source>
</evidence>
<evidence type="ECO:0000259" key="2">
    <source>
        <dbReference type="Pfam" id="PF07790"/>
    </source>
</evidence>
<dbReference type="STRING" id="660518.SAMN05216218_107102"/>
<dbReference type="RefSeq" id="WP_092691655.1">
    <property type="nucleotide sequence ID" value="NZ_FNBK01000007.1"/>
</dbReference>
<keyword evidence="3" id="KW-0969">Cilium</keyword>
<keyword evidence="1" id="KW-1133">Transmembrane helix</keyword>
<dbReference type="NCBIfam" id="TIGR02537">
    <property type="entry name" value="arch_flag_Nterm"/>
    <property type="match status" value="1"/>
</dbReference>
<dbReference type="OrthoDB" id="235746at2157"/>
<accession>A0A1G7M225</accession>
<keyword evidence="1" id="KW-0472">Membrane</keyword>
<dbReference type="Pfam" id="PF07790">
    <property type="entry name" value="Pilin_N"/>
    <property type="match status" value="1"/>
</dbReference>
<dbReference type="AlphaFoldDB" id="A0A1G7M225"/>
<name>A0A1G7M225_9EURY</name>
<feature type="transmembrane region" description="Helical" evidence="1">
    <location>
        <begin position="12"/>
        <end position="32"/>
    </location>
</feature>
<reference evidence="4" key="1">
    <citation type="submission" date="2016-10" db="EMBL/GenBank/DDBJ databases">
        <authorList>
            <person name="Varghese N."/>
            <person name="Submissions S."/>
        </authorList>
    </citation>
    <scope>NUCLEOTIDE SEQUENCE [LARGE SCALE GENOMIC DNA]</scope>
    <source>
        <strain evidence="4">IBRC-M 10760</strain>
    </source>
</reference>
<protein>
    <submittedName>
        <fullName evidence="3">Flagellin N-terminal-like domain-containing protein</fullName>
    </submittedName>
</protein>
<dbReference type="InterPro" id="IPR013373">
    <property type="entry name" value="Flagellin/pilin_N_arc"/>
</dbReference>
<keyword evidence="1" id="KW-0812">Transmembrane</keyword>
<keyword evidence="3" id="KW-0282">Flagellum</keyword>
<evidence type="ECO:0000313" key="3">
    <source>
        <dbReference type="EMBL" id="SDF55676.1"/>
    </source>
</evidence>